<feature type="non-terminal residue" evidence="4">
    <location>
        <position position="1"/>
    </location>
</feature>
<reference evidence="4" key="1">
    <citation type="journal article" date="1999" name="Proc. Natl. Acad. Sci. U.S.A.">
        <title>Late changes in spliceosomal introns define clades in vertebrate evolution.</title>
        <authorList>
            <person name="Venkatesh B."/>
            <person name="Ning Y."/>
            <person name="Brenner S."/>
        </authorList>
    </citation>
    <scope>NUCLEOTIDE SEQUENCE</scope>
</reference>
<organism evidence="4">
    <name type="scientific">Osteoglossum sp</name>
    <dbReference type="NCBI Taxonomy" id="27725"/>
    <lineage>
        <taxon>Eukaryota</taxon>
        <taxon>Metazoa</taxon>
        <taxon>Chordata</taxon>
        <taxon>Craniata</taxon>
        <taxon>Vertebrata</taxon>
        <taxon>Euteleostomi</taxon>
        <taxon>Actinopterygii</taxon>
        <taxon>Neopterygii</taxon>
        <taxon>Teleostei</taxon>
        <taxon>Osteoglossocephala</taxon>
        <taxon>Osteoglossomorpha</taxon>
        <taxon>Osteoglossiformes</taxon>
        <taxon>Osteoglossidae</taxon>
        <taxon>Osteoglossum</taxon>
    </lineage>
</organism>
<proteinExistence type="predicted"/>
<dbReference type="GO" id="GO:0035097">
    <property type="term" value="C:histone methyltransferase complex"/>
    <property type="evidence" value="ECO:0007669"/>
    <property type="project" value="TreeGrafter"/>
</dbReference>
<gene>
    <name evidence="4" type="primary">Mll</name>
</gene>
<keyword evidence="2" id="KW-0804">Transcription</keyword>
<dbReference type="AlphaFoldDB" id="Q9PUY7"/>
<feature type="compositionally biased region" description="Low complexity" evidence="3">
    <location>
        <begin position="154"/>
        <end position="170"/>
    </location>
</feature>
<dbReference type="GO" id="GO:0042800">
    <property type="term" value="F:histone H3K4 methyltransferase activity"/>
    <property type="evidence" value="ECO:0007669"/>
    <property type="project" value="TreeGrafter"/>
</dbReference>
<feature type="region of interest" description="Disordered" evidence="3">
    <location>
        <begin position="138"/>
        <end position="236"/>
    </location>
</feature>
<sequence length="256" mass="26883">ARSNMFFGLTPFYGVRSYGEEDIPFYSSGDSSGKKRVGSGGGKRSAEGQVDGADDMTTSSSGDSGDDEEGGVGHCTDEHRYYYNFTRTIIHPTGGVPPTGGVEQCLGTGSQLPNFLKEDTADENMVVEGARARGLSRTRIGQLDGVDDGSESDASTSTTTTTTTATTSSSNKTANKRKGRESRGDKLDMDSTKEVENSSGAGGGSNNSNSREGRKTQKENCLPLGAVKAQGQDPLDAQLSLNSDLLKSDSENTNSD</sequence>
<dbReference type="PANTHER" id="PTHR45838:SF2">
    <property type="entry name" value="HISTONE-LYSINE N-METHYLTRANSFERASE 2A"/>
    <property type="match status" value="1"/>
</dbReference>
<dbReference type="EMBL" id="AF137220">
    <property type="protein sequence ID" value="AAD53443.1"/>
    <property type="molecule type" value="Genomic_DNA"/>
</dbReference>
<feature type="region of interest" description="Disordered" evidence="3">
    <location>
        <begin position="23"/>
        <end position="74"/>
    </location>
</feature>
<feature type="compositionally biased region" description="Basic and acidic residues" evidence="3">
    <location>
        <begin position="181"/>
        <end position="196"/>
    </location>
</feature>
<keyword evidence="1" id="KW-0805">Transcription regulation</keyword>
<evidence type="ECO:0000256" key="1">
    <source>
        <dbReference type="ARBA" id="ARBA00023015"/>
    </source>
</evidence>
<dbReference type="GO" id="GO:0045893">
    <property type="term" value="P:positive regulation of DNA-templated transcription"/>
    <property type="evidence" value="ECO:0007669"/>
    <property type="project" value="TreeGrafter"/>
</dbReference>
<accession>Q9PUY7</accession>
<protein>
    <submittedName>
        <fullName evidence="4">Mixed lineage leukemia-like protein</fullName>
    </submittedName>
</protein>
<name>Q9PUY7_9TELE</name>
<dbReference type="PANTHER" id="PTHR45838">
    <property type="entry name" value="HISTONE-LYSINE-N-METHYLTRANSFERASE 2 KMT2 FAMILY MEMBER"/>
    <property type="match status" value="1"/>
</dbReference>
<evidence type="ECO:0000256" key="3">
    <source>
        <dbReference type="SAM" id="MobiDB-lite"/>
    </source>
</evidence>
<feature type="non-terminal residue" evidence="4">
    <location>
        <position position="256"/>
    </location>
</feature>
<evidence type="ECO:0000313" key="4">
    <source>
        <dbReference type="EMBL" id="AAD53443.1"/>
    </source>
</evidence>
<evidence type="ECO:0000256" key="2">
    <source>
        <dbReference type="ARBA" id="ARBA00023163"/>
    </source>
</evidence>